<evidence type="ECO:0000256" key="3">
    <source>
        <dbReference type="ARBA" id="ARBA00022679"/>
    </source>
</evidence>
<evidence type="ECO:0000256" key="8">
    <source>
        <dbReference type="ARBA" id="ARBA00022840"/>
    </source>
</evidence>
<dbReference type="PROSITE" id="PS50112">
    <property type="entry name" value="PAS"/>
    <property type="match status" value="1"/>
</dbReference>
<dbReference type="AlphaFoldDB" id="A0A345XJR8"/>
<dbReference type="GO" id="GO:0006355">
    <property type="term" value="P:regulation of DNA-templated transcription"/>
    <property type="evidence" value="ECO:0007669"/>
    <property type="project" value="InterPro"/>
</dbReference>
<dbReference type="InterPro" id="IPR029016">
    <property type="entry name" value="GAF-like_dom_sf"/>
</dbReference>
<keyword evidence="8" id="KW-0067">ATP-binding</keyword>
<dbReference type="GO" id="GO:0046872">
    <property type="term" value="F:metal ion binding"/>
    <property type="evidence" value="ECO:0007669"/>
    <property type="project" value="UniProtKB-KW"/>
</dbReference>
<organism evidence="18 19">
    <name type="scientific">Streptomyces armeniacus</name>
    <dbReference type="NCBI Taxonomy" id="83291"/>
    <lineage>
        <taxon>Bacteria</taxon>
        <taxon>Bacillati</taxon>
        <taxon>Actinomycetota</taxon>
        <taxon>Actinomycetes</taxon>
        <taxon>Kitasatosporales</taxon>
        <taxon>Streptomycetaceae</taxon>
        <taxon>Streptomyces</taxon>
    </lineage>
</organism>
<dbReference type="CDD" id="cd00130">
    <property type="entry name" value="PAS"/>
    <property type="match status" value="1"/>
</dbReference>
<keyword evidence="10" id="KW-0904">Protein phosphatase</keyword>
<keyword evidence="5" id="KW-0547">Nucleotide-binding</keyword>
<dbReference type="SMART" id="SM00065">
    <property type="entry name" value="GAF"/>
    <property type="match status" value="1"/>
</dbReference>
<evidence type="ECO:0000256" key="6">
    <source>
        <dbReference type="ARBA" id="ARBA00022777"/>
    </source>
</evidence>
<dbReference type="EMBL" id="CP031320">
    <property type="protein sequence ID" value="AXK31884.1"/>
    <property type="molecule type" value="Genomic_DNA"/>
</dbReference>
<evidence type="ECO:0000256" key="11">
    <source>
        <dbReference type="ARBA" id="ARBA00023211"/>
    </source>
</evidence>
<evidence type="ECO:0000256" key="13">
    <source>
        <dbReference type="ARBA" id="ARBA00056274"/>
    </source>
</evidence>
<dbReference type="PANTHER" id="PTHR43156:SF2">
    <property type="entry name" value="STAGE II SPORULATION PROTEIN E"/>
    <property type="match status" value="1"/>
</dbReference>
<feature type="region of interest" description="Disordered" evidence="16">
    <location>
        <begin position="322"/>
        <end position="393"/>
    </location>
</feature>
<evidence type="ECO:0000256" key="5">
    <source>
        <dbReference type="ARBA" id="ARBA00022741"/>
    </source>
</evidence>
<dbReference type="Gene3D" id="3.60.40.10">
    <property type="entry name" value="PPM-type phosphatase domain"/>
    <property type="match status" value="1"/>
</dbReference>
<dbReference type="NCBIfam" id="TIGR00229">
    <property type="entry name" value="sensory_box"/>
    <property type="match status" value="1"/>
</dbReference>
<dbReference type="InterPro" id="IPR001932">
    <property type="entry name" value="PPM-type_phosphatase-like_dom"/>
</dbReference>
<evidence type="ECO:0000256" key="7">
    <source>
        <dbReference type="ARBA" id="ARBA00022801"/>
    </source>
</evidence>
<reference evidence="18 19" key="1">
    <citation type="submission" date="2018-07" db="EMBL/GenBank/DDBJ databases">
        <title>Draft genome of the type strain Streptomyces armeniacus ATCC 15676.</title>
        <authorList>
            <person name="Labana P."/>
            <person name="Gosse J.T."/>
            <person name="Boddy C.N."/>
        </authorList>
    </citation>
    <scope>NUCLEOTIDE SEQUENCE [LARGE SCALE GENOMIC DNA]</scope>
    <source>
        <strain evidence="18 19">ATCC 15676</strain>
    </source>
</reference>
<evidence type="ECO:0000313" key="18">
    <source>
        <dbReference type="EMBL" id="AXK31884.1"/>
    </source>
</evidence>
<dbReference type="Pfam" id="PF08448">
    <property type="entry name" value="PAS_4"/>
    <property type="match status" value="1"/>
</dbReference>
<gene>
    <name evidence="18" type="ORF">DVA86_03700</name>
</gene>
<keyword evidence="19" id="KW-1185">Reference proteome</keyword>
<dbReference type="FunFam" id="3.60.40.10:FF:000005">
    <property type="entry name" value="Serine/threonine protein phosphatase"/>
    <property type="match status" value="1"/>
</dbReference>
<dbReference type="Gene3D" id="3.30.450.20">
    <property type="entry name" value="PAS domain"/>
    <property type="match status" value="2"/>
</dbReference>
<name>A0A345XJR8_9ACTN</name>
<dbReference type="InterPro" id="IPR036890">
    <property type="entry name" value="HATPase_C_sf"/>
</dbReference>
<sequence>MAIPDMAEGVEFRGPLDPTRAATAVLDARGRILGWSPRAEELFGHPQHEAVGKYAAELLAVPGDRGADAGDARLLHGGTLEAEHTGELTARRRNGQAVRVAVRAFPLPGGTAAGPPGAAAGGGHGPATVLLAAEAAELRRWETRQALLSALVSQSPIGLTIYDTSLRVMWANATCKRELAGPPEAYVGLPPDELVPGGEILSGEKSSDLRELVEEVLETGDPVVDLHYRGLPQEDPAHERIWSYSYYRLLGPGQEPLGVCEESFDITERYRAQRRLQLLVRAGEHVGTTLDITRTARELADVVIPEVADSVVIDLLREVLQGQEPATSPVRSPEAPRTVRVESRTAPGGVAVPELGPQAGTAEADDAGDAGDAAGTAEAAEAAETAETAGHPDSIVLALQRRSLASGRAVLDNGTDGHPAPGRQTLRTLVVPLRARGPTMGVVTFLRSTNPDPFGSDDLALADELVRRAAFAVDNARRYTSEHTAALTLQRSLLPQRLPPQTAVDTAYRYLPADNRIGVGGDWFDIIPLSGARVGLVIGDVVGHGLRAAATMGRLRSTVRALARLDLTPDELLAHLDDLVTQAEEERVPADGGDEVPADGGEETLGVTCLYAVYDPVSQRCVLARAGHPLPAVVSPGGRVTFPELPSGPPLGTGGLPFESAELELPQDSLLALFTDGLVEARDLDIDAGLDTLGGILAHHRQPLESLCDRIMSVLPSGAATDDAALLLVRTRALSTGQVAVWEMDADPAVVSYARTRATRQLDKWGLGELAFTTELIVSELVTNAIRYAGGPIQLRLIRDRTLICEVSDTGHTSPHLRHAASDDEGGRGLFLVTQTTQRWGTRYTPGGKVIWAEQPLLGGAPQAAPDPPPPTP</sequence>
<dbReference type="Pfam" id="PF13185">
    <property type="entry name" value="GAF_2"/>
    <property type="match status" value="1"/>
</dbReference>
<dbReference type="InterPro" id="IPR035965">
    <property type="entry name" value="PAS-like_dom_sf"/>
</dbReference>
<keyword evidence="9" id="KW-0460">Magnesium</keyword>
<dbReference type="CDD" id="cd16936">
    <property type="entry name" value="HATPase_RsbW-like"/>
    <property type="match status" value="1"/>
</dbReference>
<feature type="compositionally biased region" description="Low complexity" evidence="16">
    <location>
        <begin position="370"/>
        <end position="389"/>
    </location>
</feature>
<evidence type="ECO:0000313" key="19">
    <source>
        <dbReference type="Proteomes" id="UP000254425"/>
    </source>
</evidence>
<feature type="domain" description="PAS" evidence="17">
    <location>
        <begin position="8"/>
        <end position="53"/>
    </location>
</feature>
<dbReference type="InterPro" id="IPR003594">
    <property type="entry name" value="HATPase_dom"/>
</dbReference>
<keyword evidence="2" id="KW-0597">Phosphoprotein</keyword>
<keyword evidence="7" id="KW-0378">Hydrolase</keyword>
<dbReference type="Pfam" id="PF07228">
    <property type="entry name" value="SpoIIE"/>
    <property type="match status" value="1"/>
</dbReference>
<keyword evidence="11" id="KW-0464">Manganese</keyword>
<evidence type="ECO:0000256" key="12">
    <source>
        <dbReference type="ARBA" id="ARBA00047761"/>
    </source>
</evidence>
<dbReference type="SMART" id="SM00331">
    <property type="entry name" value="PP2C_SIG"/>
    <property type="match status" value="1"/>
</dbReference>
<dbReference type="InterPro" id="IPR003018">
    <property type="entry name" value="GAF"/>
</dbReference>
<comment type="catalytic activity">
    <reaction evidence="12">
        <text>O-phospho-L-seryl-[protein] + H2O = L-seryl-[protein] + phosphate</text>
        <dbReference type="Rhea" id="RHEA:20629"/>
        <dbReference type="Rhea" id="RHEA-COMP:9863"/>
        <dbReference type="Rhea" id="RHEA-COMP:11604"/>
        <dbReference type="ChEBI" id="CHEBI:15377"/>
        <dbReference type="ChEBI" id="CHEBI:29999"/>
        <dbReference type="ChEBI" id="CHEBI:43474"/>
        <dbReference type="ChEBI" id="CHEBI:83421"/>
        <dbReference type="EC" id="3.1.3.16"/>
    </reaction>
</comment>
<dbReference type="GO" id="GO:0004722">
    <property type="term" value="F:protein serine/threonine phosphatase activity"/>
    <property type="evidence" value="ECO:0007669"/>
    <property type="project" value="UniProtKB-EC"/>
</dbReference>
<accession>A0A345XJR8</accession>
<dbReference type="SUPFAM" id="SSF55781">
    <property type="entry name" value="GAF domain-like"/>
    <property type="match status" value="1"/>
</dbReference>
<dbReference type="SUPFAM" id="SSF55785">
    <property type="entry name" value="PYP-like sensor domain (PAS domain)"/>
    <property type="match status" value="2"/>
</dbReference>
<comment type="function">
    <text evidence="13">Primarily acts as an independent SigF regulator that is sensitive to the osmosensory signal, mediating the cross talk of PknD with the SigF regulon. Possesses both phosphatase and kinase activities. The kinase domain functions as a classic anti-sigma factor-like kinase to phosphorylate the anti-anti-sigma factor domain at the canonical regulatory site, and the phosphatase domain antagonizes this activity.</text>
</comment>
<evidence type="ECO:0000256" key="9">
    <source>
        <dbReference type="ARBA" id="ARBA00022842"/>
    </source>
</evidence>
<keyword evidence="3" id="KW-0808">Transferase</keyword>
<dbReference type="GO" id="GO:0005524">
    <property type="term" value="F:ATP binding"/>
    <property type="evidence" value="ECO:0007669"/>
    <property type="project" value="UniProtKB-KW"/>
</dbReference>
<dbReference type="InterPro" id="IPR036457">
    <property type="entry name" value="PPM-type-like_dom_sf"/>
</dbReference>
<dbReference type="FunFam" id="3.30.565.10:FF:000028">
    <property type="entry name" value="PAS sensor protein"/>
    <property type="match status" value="1"/>
</dbReference>
<evidence type="ECO:0000256" key="4">
    <source>
        <dbReference type="ARBA" id="ARBA00022723"/>
    </source>
</evidence>
<dbReference type="EC" id="3.1.3.16" evidence="1"/>
<keyword evidence="6" id="KW-0418">Kinase</keyword>
<dbReference type="Gene3D" id="3.30.450.40">
    <property type="match status" value="1"/>
</dbReference>
<evidence type="ECO:0000256" key="15">
    <source>
        <dbReference type="ARBA" id="ARBA00081350"/>
    </source>
</evidence>
<dbReference type="SUPFAM" id="SSF81606">
    <property type="entry name" value="PP2C-like"/>
    <property type="match status" value="1"/>
</dbReference>
<evidence type="ECO:0000256" key="1">
    <source>
        <dbReference type="ARBA" id="ARBA00013081"/>
    </source>
</evidence>
<dbReference type="InterPro" id="IPR013767">
    <property type="entry name" value="PAS_fold"/>
</dbReference>
<dbReference type="GO" id="GO:0016301">
    <property type="term" value="F:kinase activity"/>
    <property type="evidence" value="ECO:0007669"/>
    <property type="project" value="UniProtKB-KW"/>
</dbReference>
<dbReference type="InterPro" id="IPR013656">
    <property type="entry name" value="PAS_4"/>
</dbReference>
<protein>
    <recommendedName>
        <fullName evidence="1">protein-serine/threonine phosphatase</fullName>
        <ecNumber evidence="1">3.1.3.16</ecNumber>
    </recommendedName>
    <alternativeName>
        <fullName evidence="15">Protein-serine/threonine phosphatase</fullName>
    </alternativeName>
    <alternativeName>
        <fullName evidence="14">Serine/threonine-protein kinase</fullName>
    </alternativeName>
</protein>
<dbReference type="Proteomes" id="UP000254425">
    <property type="component" value="Chromosome"/>
</dbReference>
<dbReference type="SMART" id="SM00091">
    <property type="entry name" value="PAS"/>
    <property type="match status" value="2"/>
</dbReference>
<dbReference type="Pfam" id="PF00989">
    <property type="entry name" value="PAS"/>
    <property type="match status" value="1"/>
</dbReference>
<dbReference type="SUPFAM" id="SSF55874">
    <property type="entry name" value="ATPase domain of HSP90 chaperone/DNA topoisomerase II/histidine kinase"/>
    <property type="match status" value="1"/>
</dbReference>
<keyword evidence="4" id="KW-0479">Metal-binding</keyword>
<dbReference type="Pfam" id="PF13581">
    <property type="entry name" value="HATPase_c_2"/>
    <property type="match status" value="1"/>
</dbReference>
<dbReference type="InterPro" id="IPR000014">
    <property type="entry name" value="PAS"/>
</dbReference>
<dbReference type="PANTHER" id="PTHR43156">
    <property type="entry name" value="STAGE II SPORULATION PROTEIN E-RELATED"/>
    <property type="match status" value="1"/>
</dbReference>
<evidence type="ECO:0000256" key="14">
    <source>
        <dbReference type="ARBA" id="ARBA00075117"/>
    </source>
</evidence>
<dbReference type="Gene3D" id="3.30.565.10">
    <property type="entry name" value="Histidine kinase-like ATPase, C-terminal domain"/>
    <property type="match status" value="1"/>
</dbReference>
<dbReference type="KEGG" id="sarm:DVA86_03700"/>
<evidence type="ECO:0000256" key="2">
    <source>
        <dbReference type="ARBA" id="ARBA00022553"/>
    </source>
</evidence>
<evidence type="ECO:0000259" key="17">
    <source>
        <dbReference type="PROSITE" id="PS50112"/>
    </source>
</evidence>
<dbReference type="InterPro" id="IPR052016">
    <property type="entry name" value="Bact_Sigma-Reg"/>
</dbReference>
<evidence type="ECO:0000256" key="16">
    <source>
        <dbReference type="SAM" id="MobiDB-lite"/>
    </source>
</evidence>
<evidence type="ECO:0000256" key="10">
    <source>
        <dbReference type="ARBA" id="ARBA00022912"/>
    </source>
</evidence>
<proteinExistence type="predicted"/>